<evidence type="ECO:0000259" key="11">
    <source>
        <dbReference type="PROSITE" id="PS50113"/>
    </source>
</evidence>
<dbReference type="PRINTS" id="PR00344">
    <property type="entry name" value="BCTRLSENSOR"/>
</dbReference>
<name>A0ABU5H014_9BACT</name>
<keyword evidence="3" id="KW-0808">Transferase</keyword>
<dbReference type="EC" id="2.7.13.3" evidence="2"/>
<reference evidence="12 13" key="1">
    <citation type="submission" date="2023-12" db="EMBL/GenBank/DDBJ databases">
        <title>the genome sequence of Hyalangium sp. s54d21.</title>
        <authorList>
            <person name="Zhang X."/>
        </authorList>
    </citation>
    <scope>NUCLEOTIDE SEQUENCE [LARGE SCALE GENOMIC DNA]</scope>
    <source>
        <strain evidence="13">s54d21</strain>
    </source>
</reference>
<feature type="transmembrane region" description="Helical" evidence="8">
    <location>
        <begin position="50"/>
        <end position="68"/>
    </location>
</feature>
<dbReference type="InterPro" id="IPR035965">
    <property type="entry name" value="PAS-like_dom_sf"/>
</dbReference>
<feature type="transmembrane region" description="Helical" evidence="8">
    <location>
        <begin position="181"/>
        <end position="201"/>
    </location>
</feature>
<dbReference type="InterPro" id="IPR036890">
    <property type="entry name" value="HATPase_C_sf"/>
</dbReference>
<evidence type="ECO:0000256" key="1">
    <source>
        <dbReference type="ARBA" id="ARBA00000085"/>
    </source>
</evidence>
<sequence length="632" mass="69147">MRHPIAGFPKPREPRAPHVAARAGFFARLDKLLSEPLRNAPPSELIRNRIMAGAALFLFLSTVLYILTHPFTPKLAPTLFANLGYLSTLVVLRRARTHHAPARLLFLVLCLGLFGSVFVSESPLGSIHAATMLLPALAVYLLGPRWGFAMTLLVIGVLGILHPLYYTSVHSGPLFLPREEIWPLHIAASVSFVGAWGLGALHSTARRSVQESLEQTLQELRDSESKLSSVIESTGDVVISMDPQGRVLTANSAAKQLYLQYFGKPIEVGVPLFEPAPPALRELWEQRIAQVCAGERLHVEEESEHQGVRVVVDVRAHPLHGADGRLMGLTLFSRDITARKQAENRLGEMHRTLVDVSRQAGMAEVATGVLHNVGNTLNSVNISTSLLAEMLGKSRVVSLAKATQLLREHGADMSTFLSSDPQGQKLPAYFIALSEHLLEERDTMSKELVSLTQSVDHIKSIISMQQKHARTAGSIEQLAVPQLIDEALRLHAVSFERMGILIEREYAAVPPILVDRHKLLQILINLLSNARHALVDSGRQDKRMTIRIRLSPDAQRLLIEVADNGVGIAPEHTERLFTQGFTTKKTGHGFGLHISSLAATEMKGRLSCTSPGPGQGATFTLELPVAGEEATS</sequence>
<comment type="caution">
    <text evidence="12">The sequence shown here is derived from an EMBL/GenBank/DDBJ whole genome shotgun (WGS) entry which is preliminary data.</text>
</comment>
<keyword evidence="6 12" id="KW-0067">ATP-binding</keyword>
<feature type="domain" description="PAC" evidence="11">
    <location>
        <begin position="295"/>
        <end position="348"/>
    </location>
</feature>
<gene>
    <name evidence="12" type="ORF">SYV04_10330</name>
</gene>
<dbReference type="NCBIfam" id="TIGR00229">
    <property type="entry name" value="sensory_box"/>
    <property type="match status" value="1"/>
</dbReference>
<dbReference type="PROSITE" id="PS50109">
    <property type="entry name" value="HIS_KIN"/>
    <property type="match status" value="1"/>
</dbReference>
<dbReference type="Pfam" id="PF02518">
    <property type="entry name" value="HATPase_c"/>
    <property type="match status" value="1"/>
</dbReference>
<dbReference type="PROSITE" id="PS50112">
    <property type="entry name" value="PAS"/>
    <property type="match status" value="1"/>
</dbReference>
<dbReference type="InterPro" id="IPR013656">
    <property type="entry name" value="PAS_4"/>
</dbReference>
<evidence type="ECO:0000256" key="7">
    <source>
        <dbReference type="ARBA" id="ARBA00023012"/>
    </source>
</evidence>
<dbReference type="InterPro" id="IPR000700">
    <property type="entry name" value="PAS-assoc_C"/>
</dbReference>
<dbReference type="Pfam" id="PF08448">
    <property type="entry name" value="PAS_4"/>
    <property type="match status" value="1"/>
</dbReference>
<feature type="transmembrane region" description="Helical" evidence="8">
    <location>
        <begin position="150"/>
        <end position="169"/>
    </location>
</feature>
<evidence type="ECO:0000256" key="4">
    <source>
        <dbReference type="ARBA" id="ARBA00022741"/>
    </source>
</evidence>
<feature type="transmembrane region" description="Helical" evidence="8">
    <location>
        <begin position="104"/>
        <end position="120"/>
    </location>
</feature>
<feature type="domain" description="Histidine kinase" evidence="9">
    <location>
        <begin position="419"/>
        <end position="627"/>
    </location>
</feature>
<dbReference type="SUPFAM" id="SSF55785">
    <property type="entry name" value="PYP-like sensor domain (PAS domain)"/>
    <property type="match status" value="1"/>
</dbReference>
<dbReference type="InterPro" id="IPR000014">
    <property type="entry name" value="PAS"/>
</dbReference>
<keyword evidence="4" id="KW-0547">Nucleotide-binding</keyword>
<organism evidence="12 13">
    <name type="scientific">Hyalangium rubrum</name>
    <dbReference type="NCBI Taxonomy" id="3103134"/>
    <lineage>
        <taxon>Bacteria</taxon>
        <taxon>Pseudomonadati</taxon>
        <taxon>Myxococcota</taxon>
        <taxon>Myxococcia</taxon>
        <taxon>Myxococcales</taxon>
        <taxon>Cystobacterineae</taxon>
        <taxon>Archangiaceae</taxon>
        <taxon>Hyalangium</taxon>
    </lineage>
</organism>
<dbReference type="PROSITE" id="PS50113">
    <property type="entry name" value="PAC"/>
    <property type="match status" value="1"/>
</dbReference>
<evidence type="ECO:0000256" key="6">
    <source>
        <dbReference type="ARBA" id="ARBA00022840"/>
    </source>
</evidence>
<dbReference type="PANTHER" id="PTHR43065:SF46">
    <property type="entry name" value="C4-DICARBOXYLATE TRANSPORT SENSOR PROTEIN DCTB"/>
    <property type="match status" value="1"/>
</dbReference>
<dbReference type="SUPFAM" id="SSF55874">
    <property type="entry name" value="ATPase domain of HSP90 chaperone/DNA topoisomerase II/histidine kinase"/>
    <property type="match status" value="1"/>
</dbReference>
<evidence type="ECO:0000259" key="9">
    <source>
        <dbReference type="PROSITE" id="PS50109"/>
    </source>
</evidence>
<accession>A0ABU5H014</accession>
<evidence type="ECO:0000256" key="2">
    <source>
        <dbReference type="ARBA" id="ARBA00012438"/>
    </source>
</evidence>
<keyword evidence="5" id="KW-0418">Kinase</keyword>
<feature type="transmembrane region" description="Helical" evidence="8">
    <location>
        <begin position="74"/>
        <end position="92"/>
    </location>
</feature>
<dbReference type="RefSeq" id="WP_321545512.1">
    <property type="nucleotide sequence ID" value="NZ_JAXIVS010000003.1"/>
</dbReference>
<dbReference type="InterPro" id="IPR004358">
    <property type="entry name" value="Sig_transdc_His_kin-like_C"/>
</dbReference>
<evidence type="ECO:0000259" key="10">
    <source>
        <dbReference type="PROSITE" id="PS50112"/>
    </source>
</evidence>
<dbReference type="Proteomes" id="UP001291309">
    <property type="component" value="Unassembled WGS sequence"/>
</dbReference>
<keyword evidence="8" id="KW-0472">Membrane</keyword>
<dbReference type="EMBL" id="JAXIVS010000003">
    <property type="protein sequence ID" value="MDY7226788.1"/>
    <property type="molecule type" value="Genomic_DNA"/>
</dbReference>
<feature type="domain" description="PAS" evidence="10">
    <location>
        <begin position="223"/>
        <end position="258"/>
    </location>
</feature>
<proteinExistence type="predicted"/>
<dbReference type="Gene3D" id="3.30.565.10">
    <property type="entry name" value="Histidine kinase-like ATPase, C-terminal domain"/>
    <property type="match status" value="1"/>
</dbReference>
<keyword evidence="7" id="KW-0902">Two-component regulatory system</keyword>
<evidence type="ECO:0000313" key="13">
    <source>
        <dbReference type="Proteomes" id="UP001291309"/>
    </source>
</evidence>
<protein>
    <recommendedName>
        <fullName evidence="2">histidine kinase</fullName>
        <ecNumber evidence="2">2.7.13.3</ecNumber>
    </recommendedName>
</protein>
<keyword evidence="8" id="KW-0812">Transmembrane</keyword>
<dbReference type="PANTHER" id="PTHR43065">
    <property type="entry name" value="SENSOR HISTIDINE KINASE"/>
    <property type="match status" value="1"/>
</dbReference>
<dbReference type="InterPro" id="IPR005467">
    <property type="entry name" value="His_kinase_dom"/>
</dbReference>
<evidence type="ECO:0000256" key="5">
    <source>
        <dbReference type="ARBA" id="ARBA00022777"/>
    </source>
</evidence>
<evidence type="ECO:0000256" key="8">
    <source>
        <dbReference type="SAM" id="Phobius"/>
    </source>
</evidence>
<dbReference type="SMART" id="SM00387">
    <property type="entry name" value="HATPase_c"/>
    <property type="match status" value="1"/>
</dbReference>
<dbReference type="InterPro" id="IPR003594">
    <property type="entry name" value="HATPase_dom"/>
</dbReference>
<evidence type="ECO:0000313" key="12">
    <source>
        <dbReference type="EMBL" id="MDY7226788.1"/>
    </source>
</evidence>
<keyword evidence="8" id="KW-1133">Transmembrane helix</keyword>
<comment type="catalytic activity">
    <reaction evidence="1">
        <text>ATP + protein L-histidine = ADP + protein N-phospho-L-histidine.</text>
        <dbReference type="EC" id="2.7.13.3"/>
    </reaction>
</comment>
<keyword evidence="13" id="KW-1185">Reference proteome</keyword>
<dbReference type="Gene3D" id="3.30.450.20">
    <property type="entry name" value="PAS domain"/>
    <property type="match status" value="1"/>
</dbReference>
<dbReference type="GO" id="GO:0005524">
    <property type="term" value="F:ATP binding"/>
    <property type="evidence" value="ECO:0007669"/>
    <property type="project" value="UniProtKB-KW"/>
</dbReference>
<evidence type="ECO:0000256" key="3">
    <source>
        <dbReference type="ARBA" id="ARBA00022679"/>
    </source>
</evidence>
<dbReference type="CDD" id="cd00130">
    <property type="entry name" value="PAS"/>
    <property type="match status" value="1"/>
</dbReference>